<feature type="region of interest" description="Disordered" evidence="1">
    <location>
        <begin position="377"/>
        <end position="413"/>
    </location>
</feature>
<evidence type="ECO:0000313" key="2">
    <source>
        <dbReference type="EMBL" id="KAF6751944.1"/>
    </source>
</evidence>
<dbReference type="Proteomes" id="UP000521943">
    <property type="component" value="Unassembled WGS sequence"/>
</dbReference>
<sequence>MSNGYRVGRGYMVARDSAERWGGSCFDFGCRVFHVQPVQLAYSELVGKDFGQFRCASMLVGVEAAIRAAFVSTLRLSSQIPRSTLDDDGRLYIVCIAVYSEEHAVRELRTDKLTRLVVNVGAAMVDVGASVHSVRCYLRLVDSSSSIVEPQLVASFIYALVGSNLLTNAPFSSIEPSENWDDDFEFNPSASPSPAPPSPSSSRRHQQHYQQQQQQLYTLSEALSPGTRLSIASSEYTMEDWDAESAFGAGSSPPRMEGDEEEFSGGGVHTPTRNRSPRDAGSSSPKRRLDDAVPVPISLALAAWSEEPELVLPRTPMKRAVGLDVEENAHQHLTLARHSSQVGLVSTEEAENWDDDFEDEGTRKAVSPARAGLSLKKREEDEEVAHESWDEEFAAEEEAQRATRPDSMSSYAPRPGGLLLTTVLLTTRHGARATWDIAGATWDIAGGHNGGNMGAAYTGPWHVPQVIYPA</sequence>
<feature type="compositionally biased region" description="Acidic residues" evidence="1">
    <location>
        <begin position="380"/>
        <end position="397"/>
    </location>
</feature>
<dbReference type="EMBL" id="JACGCI010000047">
    <property type="protein sequence ID" value="KAF6751944.1"/>
    <property type="molecule type" value="Genomic_DNA"/>
</dbReference>
<keyword evidence="3" id="KW-1185">Reference proteome</keyword>
<protein>
    <submittedName>
        <fullName evidence="2">Uncharacterized protein</fullName>
    </submittedName>
</protein>
<name>A0A8H6HRP7_9AGAR</name>
<feature type="region of interest" description="Disordered" evidence="1">
    <location>
        <begin position="245"/>
        <end position="290"/>
    </location>
</feature>
<dbReference type="AlphaFoldDB" id="A0A8H6HRP7"/>
<proteinExistence type="predicted"/>
<evidence type="ECO:0000256" key="1">
    <source>
        <dbReference type="SAM" id="MobiDB-lite"/>
    </source>
</evidence>
<organism evidence="2 3">
    <name type="scientific">Ephemerocybe angulata</name>
    <dbReference type="NCBI Taxonomy" id="980116"/>
    <lineage>
        <taxon>Eukaryota</taxon>
        <taxon>Fungi</taxon>
        <taxon>Dikarya</taxon>
        <taxon>Basidiomycota</taxon>
        <taxon>Agaricomycotina</taxon>
        <taxon>Agaricomycetes</taxon>
        <taxon>Agaricomycetidae</taxon>
        <taxon>Agaricales</taxon>
        <taxon>Agaricineae</taxon>
        <taxon>Psathyrellaceae</taxon>
        <taxon>Ephemerocybe</taxon>
    </lineage>
</organism>
<feature type="region of interest" description="Disordered" evidence="1">
    <location>
        <begin position="180"/>
        <end position="214"/>
    </location>
</feature>
<evidence type="ECO:0000313" key="3">
    <source>
        <dbReference type="Proteomes" id="UP000521943"/>
    </source>
</evidence>
<gene>
    <name evidence="2" type="ORF">DFP72DRAFT_850448</name>
</gene>
<reference evidence="2 3" key="1">
    <citation type="submission" date="2020-07" db="EMBL/GenBank/DDBJ databases">
        <title>Comparative genomics of pyrophilous fungi reveals a link between fire events and developmental genes.</title>
        <authorList>
            <consortium name="DOE Joint Genome Institute"/>
            <person name="Steindorff A.S."/>
            <person name="Carver A."/>
            <person name="Calhoun S."/>
            <person name="Stillman K."/>
            <person name="Liu H."/>
            <person name="Lipzen A."/>
            <person name="Pangilinan J."/>
            <person name="Labutti K."/>
            <person name="Bruns T.D."/>
            <person name="Grigoriev I.V."/>
        </authorList>
    </citation>
    <scope>NUCLEOTIDE SEQUENCE [LARGE SCALE GENOMIC DNA]</scope>
    <source>
        <strain evidence="2 3">CBS 144469</strain>
    </source>
</reference>
<accession>A0A8H6HRP7</accession>
<comment type="caution">
    <text evidence="2">The sequence shown here is derived from an EMBL/GenBank/DDBJ whole genome shotgun (WGS) entry which is preliminary data.</text>
</comment>